<sequence>MNAFWFNLPIHNIEKSKRFYTEIGFINNESYQDDGSASFFIGEHKFVMMLFQHEQFQPMLGNGITDTDKSNEVLFNLNANSNRRLMILQ</sequence>
<dbReference type="SUPFAM" id="SSF54593">
    <property type="entry name" value="Glyoxalase/Bleomycin resistance protein/Dihydroxybiphenyl dioxygenase"/>
    <property type="match status" value="1"/>
</dbReference>
<accession>A0A5C6ZKE9</accession>
<evidence type="ECO:0000313" key="2">
    <source>
        <dbReference type="EMBL" id="TXD90065.1"/>
    </source>
</evidence>
<proteinExistence type="predicted"/>
<evidence type="ECO:0000259" key="1">
    <source>
        <dbReference type="Pfam" id="PF22677"/>
    </source>
</evidence>
<name>A0A5C6ZKE9_9FLAO</name>
<comment type="caution">
    <text evidence="2">The sequence shown here is derived from an EMBL/GenBank/DDBJ whole genome shotgun (WGS) entry which is preliminary data.</text>
</comment>
<evidence type="ECO:0000313" key="3">
    <source>
        <dbReference type="Proteomes" id="UP000321578"/>
    </source>
</evidence>
<dbReference type="Proteomes" id="UP000321578">
    <property type="component" value="Unassembled WGS sequence"/>
</dbReference>
<feature type="domain" description="Glyoxalase/Bleomycin resistance-like N-terminal" evidence="1">
    <location>
        <begin position="5"/>
        <end position="33"/>
    </location>
</feature>
<dbReference type="InterPro" id="IPR053863">
    <property type="entry name" value="Glyoxy/Ble-like_N"/>
</dbReference>
<keyword evidence="3" id="KW-1185">Reference proteome</keyword>
<protein>
    <recommendedName>
        <fullName evidence="1">Glyoxalase/Bleomycin resistance-like N-terminal domain-containing protein</fullName>
    </recommendedName>
</protein>
<dbReference type="Gene3D" id="3.10.180.10">
    <property type="entry name" value="2,3-Dihydroxybiphenyl 1,2-Dioxygenase, domain 1"/>
    <property type="match status" value="1"/>
</dbReference>
<gene>
    <name evidence="2" type="ORF">ESY86_04750</name>
</gene>
<dbReference type="Pfam" id="PF22677">
    <property type="entry name" value="Ble-like_N"/>
    <property type="match status" value="1"/>
</dbReference>
<dbReference type="AlphaFoldDB" id="A0A5C6ZKE9"/>
<dbReference type="OrthoDB" id="9798430at2"/>
<organism evidence="2 3">
    <name type="scientific">Subsaximicrobium wynnwilliamsii</name>
    <dbReference type="NCBI Taxonomy" id="291179"/>
    <lineage>
        <taxon>Bacteria</taxon>
        <taxon>Pseudomonadati</taxon>
        <taxon>Bacteroidota</taxon>
        <taxon>Flavobacteriia</taxon>
        <taxon>Flavobacteriales</taxon>
        <taxon>Flavobacteriaceae</taxon>
        <taxon>Subsaximicrobium</taxon>
    </lineage>
</organism>
<dbReference type="EMBL" id="VORO01000004">
    <property type="protein sequence ID" value="TXD90065.1"/>
    <property type="molecule type" value="Genomic_DNA"/>
</dbReference>
<dbReference type="RefSeq" id="WP_147085458.1">
    <property type="nucleotide sequence ID" value="NZ_VORM01000004.1"/>
</dbReference>
<dbReference type="InterPro" id="IPR029068">
    <property type="entry name" value="Glyas_Bleomycin-R_OHBP_Dase"/>
</dbReference>
<reference evidence="2 3" key="1">
    <citation type="submission" date="2019-08" db="EMBL/GenBank/DDBJ databases">
        <title>Genomes of Subsaximicrobium wynnwilliamsii strains.</title>
        <authorList>
            <person name="Bowman J.P."/>
        </authorList>
    </citation>
    <scope>NUCLEOTIDE SEQUENCE [LARGE SCALE GENOMIC DNA]</scope>
    <source>
        <strain evidence="2 3">2-80-2</strain>
    </source>
</reference>